<dbReference type="InterPro" id="IPR002557">
    <property type="entry name" value="Chitin-bd_dom"/>
</dbReference>
<dbReference type="SUPFAM" id="SSF57625">
    <property type="entry name" value="Invertebrate chitin-binding proteins"/>
    <property type="match status" value="1"/>
</dbReference>
<dbReference type="GO" id="GO:0005576">
    <property type="term" value="C:extracellular region"/>
    <property type="evidence" value="ECO:0007669"/>
    <property type="project" value="InterPro"/>
</dbReference>
<dbReference type="OMA" id="GSSEMQH"/>
<dbReference type="InterPro" id="IPR052976">
    <property type="entry name" value="Scoloptoxin-like"/>
</dbReference>
<sequence length="137" mass="15102">MFSRCAVLVLCTSFAGYLAMPQVYPDGQSPNNQAFNLPADAETLLAQPLALDFTCEARNYGYYADVSNNCQIFHICLPIEDDAGAILETAQWSFICGNGTVFDQQTLTCNHEEDSFPCAESESLYGVVEFGKIEPDY</sequence>
<gene>
    <name evidence="3" type="ORF">TCAL_17379</name>
</gene>
<feature type="non-terminal residue" evidence="3">
    <location>
        <position position="137"/>
    </location>
</feature>
<dbReference type="Gene3D" id="2.170.140.10">
    <property type="entry name" value="Chitin binding domain"/>
    <property type="match status" value="1"/>
</dbReference>
<dbReference type="Pfam" id="PF01607">
    <property type="entry name" value="CBM_14"/>
    <property type="match status" value="1"/>
</dbReference>
<dbReference type="PANTHER" id="PTHR22933">
    <property type="entry name" value="FI18007P1-RELATED"/>
    <property type="match status" value="1"/>
</dbReference>
<comment type="caution">
    <text evidence="3">The sequence shown here is derived from an EMBL/GenBank/DDBJ whole genome shotgun (WGS) entry which is preliminary data.</text>
</comment>
<feature type="chain" id="PRO_5021723348" description="Chitin-binding type-2 domain-containing protein" evidence="1">
    <location>
        <begin position="20"/>
        <end position="137"/>
    </location>
</feature>
<evidence type="ECO:0000313" key="3">
    <source>
        <dbReference type="EMBL" id="TRY81058.1"/>
    </source>
</evidence>
<dbReference type="GO" id="GO:0008061">
    <property type="term" value="F:chitin binding"/>
    <property type="evidence" value="ECO:0007669"/>
    <property type="project" value="InterPro"/>
</dbReference>
<keyword evidence="1" id="KW-0732">Signal</keyword>
<feature type="signal peptide" evidence="1">
    <location>
        <begin position="1"/>
        <end position="19"/>
    </location>
</feature>
<evidence type="ECO:0000256" key="1">
    <source>
        <dbReference type="SAM" id="SignalP"/>
    </source>
</evidence>
<feature type="domain" description="Chitin-binding type-2" evidence="2">
    <location>
        <begin position="52"/>
        <end position="120"/>
    </location>
</feature>
<dbReference type="EMBL" id="VCGU01000001">
    <property type="protein sequence ID" value="TRY81058.1"/>
    <property type="molecule type" value="Genomic_DNA"/>
</dbReference>
<dbReference type="SMART" id="SM00494">
    <property type="entry name" value="ChtBD2"/>
    <property type="match status" value="1"/>
</dbReference>
<protein>
    <recommendedName>
        <fullName evidence="2">Chitin-binding type-2 domain-containing protein</fullName>
    </recommendedName>
</protein>
<name>A0A553PTP4_TIGCA</name>
<dbReference type="PANTHER" id="PTHR22933:SF43">
    <property type="entry name" value="LP10131P"/>
    <property type="match status" value="1"/>
</dbReference>
<dbReference type="Proteomes" id="UP000318571">
    <property type="component" value="Chromosome 12"/>
</dbReference>
<reference evidence="3 4" key="1">
    <citation type="journal article" date="2018" name="Nat. Ecol. Evol.">
        <title>Genomic signatures of mitonuclear coevolution across populations of Tigriopus californicus.</title>
        <authorList>
            <person name="Barreto F.S."/>
            <person name="Watson E.T."/>
            <person name="Lima T.G."/>
            <person name="Willett C.S."/>
            <person name="Edmands S."/>
            <person name="Li W."/>
            <person name="Burton R.S."/>
        </authorList>
    </citation>
    <scope>NUCLEOTIDE SEQUENCE [LARGE SCALE GENOMIC DNA]</scope>
    <source>
        <strain evidence="3 4">San Diego</strain>
    </source>
</reference>
<proteinExistence type="predicted"/>
<dbReference type="PROSITE" id="PS50940">
    <property type="entry name" value="CHIT_BIND_II"/>
    <property type="match status" value="1"/>
</dbReference>
<dbReference type="AlphaFoldDB" id="A0A553PTP4"/>
<evidence type="ECO:0000313" key="4">
    <source>
        <dbReference type="Proteomes" id="UP000318571"/>
    </source>
</evidence>
<dbReference type="STRING" id="6832.A0A553PTP4"/>
<organism evidence="3 4">
    <name type="scientific">Tigriopus californicus</name>
    <name type="common">Marine copepod</name>
    <dbReference type="NCBI Taxonomy" id="6832"/>
    <lineage>
        <taxon>Eukaryota</taxon>
        <taxon>Metazoa</taxon>
        <taxon>Ecdysozoa</taxon>
        <taxon>Arthropoda</taxon>
        <taxon>Crustacea</taxon>
        <taxon>Multicrustacea</taxon>
        <taxon>Hexanauplia</taxon>
        <taxon>Copepoda</taxon>
        <taxon>Harpacticoida</taxon>
        <taxon>Harpacticidae</taxon>
        <taxon>Tigriopus</taxon>
    </lineage>
</organism>
<keyword evidence="4" id="KW-1185">Reference proteome</keyword>
<evidence type="ECO:0000259" key="2">
    <source>
        <dbReference type="PROSITE" id="PS50940"/>
    </source>
</evidence>
<accession>A0A553PTP4</accession>
<dbReference type="InterPro" id="IPR036508">
    <property type="entry name" value="Chitin-bd_dom_sf"/>
</dbReference>